<accession>A0A1A8DX56</accession>
<feature type="non-terminal residue" evidence="1">
    <location>
        <position position="77"/>
    </location>
</feature>
<sequence>YITKSQHKPKTATVRRETSAKTSFSRVRSELRTGVVDMFLCVASIAANATLHCTHVTSLSRRSLGVLSLVDYRLESS</sequence>
<protein>
    <submittedName>
        <fullName evidence="1">Uncharacterized protein</fullName>
    </submittedName>
</protein>
<dbReference type="AlphaFoldDB" id="A0A1A8DX56"/>
<gene>
    <name evidence="1" type="primary">Nfu_g_1_025062</name>
</gene>
<reference evidence="1" key="1">
    <citation type="submission" date="2016-05" db="EMBL/GenBank/DDBJ databases">
        <authorList>
            <person name="Lavstsen T."/>
            <person name="Jespersen J.S."/>
        </authorList>
    </citation>
    <scope>NUCLEOTIDE SEQUENCE</scope>
    <source>
        <tissue evidence="1">Brain</tissue>
    </source>
</reference>
<reference evidence="1" key="2">
    <citation type="submission" date="2016-06" db="EMBL/GenBank/DDBJ databases">
        <title>The genome of a short-lived fish provides insights into sex chromosome evolution and the genetic control of aging.</title>
        <authorList>
            <person name="Reichwald K."/>
            <person name="Felder M."/>
            <person name="Petzold A."/>
            <person name="Koch P."/>
            <person name="Groth M."/>
            <person name="Platzer M."/>
        </authorList>
    </citation>
    <scope>NUCLEOTIDE SEQUENCE</scope>
    <source>
        <tissue evidence="1">Brain</tissue>
    </source>
</reference>
<feature type="non-terminal residue" evidence="1">
    <location>
        <position position="1"/>
    </location>
</feature>
<dbReference type="EMBL" id="HAEA01010042">
    <property type="protein sequence ID" value="SBQ38522.1"/>
    <property type="molecule type" value="Transcribed_RNA"/>
</dbReference>
<evidence type="ECO:0000313" key="1">
    <source>
        <dbReference type="EMBL" id="SBQ38522.1"/>
    </source>
</evidence>
<organism evidence="1">
    <name type="scientific">Nothobranchius kadleci</name>
    <name type="common">African annual killifish</name>
    <dbReference type="NCBI Taxonomy" id="1051664"/>
    <lineage>
        <taxon>Eukaryota</taxon>
        <taxon>Metazoa</taxon>
        <taxon>Chordata</taxon>
        <taxon>Craniata</taxon>
        <taxon>Vertebrata</taxon>
        <taxon>Euteleostomi</taxon>
        <taxon>Actinopterygii</taxon>
        <taxon>Neopterygii</taxon>
        <taxon>Teleostei</taxon>
        <taxon>Neoteleostei</taxon>
        <taxon>Acanthomorphata</taxon>
        <taxon>Ovalentaria</taxon>
        <taxon>Atherinomorphae</taxon>
        <taxon>Cyprinodontiformes</taxon>
        <taxon>Nothobranchiidae</taxon>
        <taxon>Nothobranchius</taxon>
    </lineage>
</organism>
<proteinExistence type="predicted"/>
<name>A0A1A8DX56_NOTKA</name>